<dbReference type="PROSITE" id="PS50920">
    <property type="entry name" value="SOLCAR"/>
    <property type="match status" value="3"/>
</dbReference>
<feature type="repeat" description="Solcar" evidence="8">
    <location>
        <begin position="105"/>
        <end position="200"/>
    </location>
</feature>
<protein>
    <submittedName>
        <fullName evidence="10">Uncharacterized protein</fullName>
    </submittedName>
</protein>
<keyword evidence="6" id="KW-1133">Transmembrane helix</keyword>
<keyword evidence="7 8" id="KW-0472">Membrane</keyword>
<dbReference type="eggNOG" id="KOG0753">
    <property type="taxonomic scope" value="Eukaryota"/>
</dbReference>
<reference evidence="11" key="1">
    <citation type="journal article" date="2013" name="Nature">
        <title>Pan genome of the phytoplankton Emiliania underpins its global distribution.</title>
        <authorList>
            <person name="Read B.A."/>
            <person name="Kegel J."/>
            <person name="Klute M.J."/>
            <person name="Kuo A."/>
            <person name="Lefebvre S.C."/>
            <person name="Maumus F."/>
            <person name="Mayer C."/>
            <person name="Miller J."/>
            <person name="Monier A."/>
            <person name="Salamov A."/>
            <person name="Young J."/>
            <person name="Aguilar M."/>
            <person name="Claverie J.M."/>
            <person name="Frickenhaus S."/>
            <person name="Gonzalez K."/>
            <person name="Herman E.K."/>
            <person name="Lin Y.C."/>
            <person name="Napier J."/>
            <person name="Ogata H."/>
            <person name="Sarno A.F."/>
            <person name="Shmutz J."/>
            <person name="Schroeder D."/>
            <person name="de Vargas C."/>
            <person name="Verret F."/>
            <person name="von Dassow P."/>
            <person name="Valentin K."/>
            <person name="Van de Peer Y."/>
            <person name="Wheeler G."/>
            <person name="Dacks J.B."/>
            <person name="Delwiche C.F."/>
            <person name="Dyhrman S.T."/>
            <person name="Glockner G."/>
            <person name="John U."/>
            <person name="Richards T."/>
            <person name="Worden A.Z."/>
            <person name="Zhang X."/>
            <person name="Grigoriev I.V."/>
            <person name="Allen A.E."/>
            <person name="Bidle K."/>
            <person name="Borodovsky M."/>
            <person name="Bowler C."/>
            <person name="Brownlee C."/>
            <person name="Cock J.M."/>
            <person name="Elias M."/>
            <person name="Gladyshev V.N."/>
            <person name="Groth M."/>
            <person name="Guda C."/>
            <person name="Hadaegh A."/>
            <person name="Iglesias-Rodriguez M.D."/>
            <person name="Jenkins J."/>
            <person name="Jones B.M."/>
            <person name="Lawson T."/>
            <person name="Leese F."/>
            <person name="Lindquist E."/>
            <person name="Lobanov A."/>
            <person name="Lomsadze A."/>
            <person name="Malik S.B."/>
            <person name="Marsh M.E."/>
            <person name="Mackinder L."/>
            <person name="Mock T."/>
            <person name="Mueller-Roeber B."/>
            <person name="Pagarete A."/>
            <person name="Parker M."/>
            <person name="Probert I."/>
            <person name="Quesneville H."/>
            <person name="Raines C."/>
            <person name="Rensing S.A."/>
            <person name="Riano-Pachon D.M."/>
            <person name="Richier S."/>
            <person name="Rokitta S."/>
            <person name="Shiraiwa Y."/>
            <person name="Soanes D.M."/>
            <person name="van der Giezen M."/>
            <person name="Wahlund T.M."/>
            <person name="Williams B."/>
            <person name="Wilson W."/>
            <person name="Wolfe G."/>
            <person name="Wurch L.L."/>
        </authorList>
    </citation>
    <scope>NUCLEOTIDE SEQUENCE</scope>
</reference>
<accession>A0A0D3KGV7</accession>
<dbReference type="AlphaFoldDB" id="A0A0D3KGV7"/>
<evidence type="ECO:0000256" key="3">
    <source>
        <dbReference type="ARBA" id="ARBA00022448"/>
    </source>
</evidence>
<evidence type="ECO:0000256" key="6">
    <source>
        <dbReference type="ARBA" id="ARBA00022989"/>
    </source>
</evidence>
<dbReference type="PaxDb" id="2903-EOD34992"/>
<keyword evidence="4 8" id="KW-0812">Transmembrane</keyword>
<reference evidence="10" key="2">
    <citation type="submission" date="2024-10" db="UniProtKB">
        <authorList>
            <consortium name="EnsemblProtists"/>
        </authorList>
    </citation>
    <scope>IDENTIFICATION</scope>
</reference>
<keyword evidence="11" id="KW-1185">Reference proteome</keyword>
<comment type="similarity">
    <text evidence="2 9">Belongs to the mitochondrial carrier (TC 2.A.29) family.</text>
</comment>
<dbReference type="InterPro" id="IPR002067">
    <property type="entry name" value="MCP"/>
</dbReference>
<dbReference type="InterPro" id="IPR018108">
    <property type="entry name" value="MCP_transmembrane"/>
</dbReference>
<dbReference type="InterPro" id="IPR050391">
    <property type="entry name" value="Mito_Metabolite_Transporter"/>
</dbReference>
<evidence type="ECO:0000256" key="5">
    <source>
        <dbReference type="ARBA" id="ARBA00022737"/>
    </source>
</evidence>
<dbReference type="PRINTS" id="PR00926">
    <property type="entry name" value="MITOCARRIER"/>
</dbReference>
<evidence type="ECO:0000256" key="9">
    <source>
        <dbReference type="RuleBase" id="RU000488"/>
    </source>
</evidence>
<dbReference type="Gene3D" id="1.50.40.10">
    <property type="entry name" value="Mitochondrial carrier domain"/>
    <property type="match status" value="1"/>
</dbReference>
<proteinExistence type="inferred from homology"/>
<dbReference type="PANTHER" id="PTHR45618">
    <property type="entry name" value="MITOCHONDRIAL DICARBOXYLATE CARRIER-RELATED"/>
    <property type="match status" value="1"/>
</dbReference>
<evidence type="ECO:0000256" key="7">
    <source>
        <dbReference type="ARBA" id="ARBA00023136"/>
    </source>
</evidence>
<sequence>MDSGNVFKGLFYGGFASCVAETVTMPIDVCKTRLQMDGAGGGVKLYNGTMDCAGKLVKSEGAGALFKGLPPALLRQSTYGSLRYGLYGPIRNSLGVKPGTPKHEIPLSKKILAGAGAGALSSAVANPTDLVKVRLQTDGQLKGPDGAYLPKKYTGMGHAFSSIVKEEGVLGLWKGVGPTCGRATALAAAELATYDEVKTQFLHKGLFTEGLLCTCATAFVSGFVSTVASSPFDVVKSRVMGQPLDAAGKPTLYDGMVDCFLKSSAKEGPMSLYNGFWPNFGRVVPRVTIVFIVMEQLKKNFG</sequence>
<comment type="subcellular location">
    <subcellularLocation>
        <location evidence="1">Membrane</location>
        <topology evidence="1">Multi-pass membrane protein</topology>
    </subcellularLocation>
</comment>
<evidence type="ECO:0000256" key="8">
    <source>
        <dbReference type="PROSITE-ProRule" id="PRU00282"/>
    </source>
</evidence>
<feature type="repeat" description="Solcar" evidence="8">
    <location>
        <begin position="4"/>
        <end position="93"/>
    </location>
</feature>
<name>A0A0D3KGV7_EMIH1</name>
<dbReference type="OMA" id="YTSVPNC"/>
<dbReference type="GO" id="GO:0016020">
    <property type="term" value="C:membrane"/>
    <property type="evidence" value="ECO:0007669"/>
    <property type="project" value="UniProtKB-SubCell"/>
</dbReference>
<keyword evidence="5" id="KW-0677">Repeat</keyword>
<organism evidence="10 11">
    <name type="scientific">Emiliania huxleyi (strain CCMP1516)</name>
    <dbReference type="NCBI Taxonomy" id="280463"/>
    <lineage>
        <taxon>Eukaryota</taxon>
        <taxon>Haptista</taxon>
        <taxon>Haptophyta</taxon>
        <taxon>Prymnesiophyceae</taxon>
        <taxon>Isochrysidales</taxon>
        <taxon>Noelaerhabdaceae</taxon>
        <taxon>Emiliania</taxon>
    </lineage>
</organism>
<dbReference type="InterPro" id="IPR023395">
    <property type="entry name" value="MCP_dom_sf"/>
</dbReference>
<keyword evidence="3 9" id="KW-0813">Transport</keyword>
<dbReference type="Pfam" id="PF00153">
    <property type="entry name" value="Mito_carr"/>
    <property type="match status" value="3"/>
</dbReference>
<dbReference type="HOGENOM" id="CLU_015166_14_2_1"/>
<dbReference type="Proteomes" id="UP000013827">
    <property type="component" value="Unassembled WGS sequence"/>
</dbReference>
<feature type="repeat" description="Solcar" evidence="8">
    <location>
        <begin position="209"/>
        <end position="300"/>
    </location>
</feature>
<dbReference type="RefSeq" id="XP_005787421.1">
    <property type="nucleotide sequence ID" value="XM_005787364.1"/>
</dbReference>
<dbReference type="KEGG" id="ehx:EMIHUDRAFT_455448"/>
<evidence type="ECO:0000313" key="10">
    <source>
        <dbReference type="EnsemblProtists" id="EOD34992"/>
    </source>
</evidence>
<dbReference type="GeneID" id="17280262"/>
<evidence type="ECO:0000256" key="4">
    <source>
        <dbReference type="ARBA" id="ARBA00022692"/>
    </source>
</evidence>
<dbReference type="GO" id="GO:0055085">
    <property type="term" value="P:transmembrane transport"/>
    <property type="evidence" value="ECO:0007669"/>
    <property type="project" value="InterPro"/>
</dbReference>
<dbReference type="EnsemblProtists" id="EOD34992">
    <property type="protein sequence ID" value="EOD34992"/>
    <property type="gene ID" value="EMIHUDRAFT_455448"/>
</dbReference>
<evidence type="ECO:0000313" key="11">
    <source>
        <dbReference type="Proteomes" id="UP000013827"/>
    </source>
</evidence>
<dbReference type="SUPFAM" id="SSF103506">
    <property type="entry name" value="Mitochondrial carrier"/>
    <property type="match status" value="1"/>
</dbReference>
<evidence type="ECO:0000256" key="2">
    <source>
        <dbReference type="ARBA" id="ARBA00006375"/>
    </source>
</evidence>
<evidence type="ECO:0000256" key="1">
    <source>
        <dbReference type="ARBA" id="ARBA00004141"/>
    </source>
</evidence>